<reference evidence="3" key="1">
    <citation type="journal article" date="2018" name="Nat. Microbiol.">
        <title>Leveraging single-cell genomics to expand the fungal tree of life.</title>
        <authorList>
            <person name="Ahrendt S.R."/>
            <person name="Quandt C.A."/>
            <person name="Ciobanu D."/>
            <person name="Clum A."/>
            <person name="Salamov A."/>
            <person name="Andreopoulos B."/>
            <person name="Cheng J.F."/>
            <person name="Woyke T."/>
            <person name="Pelin A."/>
            <person name="Henrissat B."/>
            <person name="Reynolds N.K."/>
            <person name="Benny G.L."/>
            <person name="Smith M.E."/>
            <person name="James T.Y."/>
            <person name="Grigoriev I.V."/>
        </authorList>
    </citation>
    <scope>NUCLEOTIDE SEQUENCE [LARGE SCALE GENOMIC DNA]</scope>
    <source>
        <strain evidence="3">RSA 1356</strain>
    </source>
</reference>
<keyword evidence="3" id="KW-1185">Reference proteome</keyword>
<sequence length="75" mass="7734">MMLVRPVRVATNTAGAPAVGHRTLPNVSPEQHTSPRHVCPLVYTLARAISPIGPASGAGTASSIGVCALVHLRSR</sequence>
<protein>
    <submittedName>
        <fullName evidence="2">Uncharacterized protein</fullName>
    </submittedName>
</protein>
<organism evidence="2 3">
    <name type="scientific">Thamnocephalis sphaerospora</name>
    <dbReference type="NCBI Taxonomy" id="78915"/>
    <lineage>
        <taxon>Eukaryota</taxon>
        <taxon>Fungi</taxon>
        <taxon>Fungi incertae sedis</taxon>
        <taxon>Zoopagomycota</taxon>
        <taxon>Zoopagomycotina</taxon>
        <taxon>Zoopagomycetes</taxon>
        <taxon>Zoopagales</taxon>
        <taxon>Sigmoideomycetaceae</taxon>
        <taxon>Thamnocephalis</taxon>
    </lineage>
</organism>
<dbReference type="EMBL" id="KZ993158">
    <property type="protein sequence ID" value="RKP05359.1"/>
    <property type="molecule type" value="Genomic_DNA"/>
</dbReference>
<name>A0A4V1IVV3_9FUNG</name>
<proteinExistence type="predicted"/>
<dbReference type="AlphaFoldDB" id="A0A4V1IVV3"/>
<accession>A0A4V1IVV3</accession>
<evidence type="ECO:0000313" key="3">
    <source>
        <dbReference type="Proteomes" id="UP000271241"/>
    </source>
</evidence>
<dbReference type="Proteomes" id="UP000271241">
    <property type="component" value="Unassembled WGS sequence"/>
</dbReference>
<evidence type="ECO:0000313" key="2">
    <source>
        <dbReference type="EMBL" id="RKP05359.1"/>
    </source>
</evidence>
<feature type="region of interest" description="Disordered" evidence="1">
    <location>
        <begin position="14"/>
        <end position="34"/>
    </location>
</feature>
<gene>
    <name evidence="2" type="ORF">THASP1DRAFT_32801</name>
</gene>
<evidence type="ECO:0000256" key="1">
    <source>
        <dbReference type="SAM" id="MobiDB-lite"/>
    </source>
</evidence>